<keyword evidence="1" id="KW-0812">Transmembrane</keyword>
<organism evidence="2 3">
    <name type="scientific">Phocaeicola sartorii</name>
    <dbReference type="NCBI Taxonomy" id="671267"/>
    <lineage>
        <taxon>Bacteria</taxon>
        <taxon>Pseudomonadati</taxon>
        <taxon>Bacteroidota</taxon>
        <taxon>Bacteroidia</taxon>
        <taxon>Bacteroidales</taxon>
        <taxon>Bacteroidaceae</taxon>
        <taxon>Phocaeicola</taxon>
    </lineage>
</organism>
<dbReference type="RefSeq" id="WP_135951955.1">
    <property type="nucleotide sequence ID" value="NZ_CAJUNV010000019.1"/>
</dbReference>
<keyword evidence="1" id="KW-1133">Transmembrane helix</keyword>
<accession>A0A4V3RT20</accession>
<reference evidence="2 3" key="1">
    <citation type="submission" date="2019-04" db="EMBL/GenBank/DDBJ databases">
        <title>Microbes associate with the intestines of laboratory mice.</title>
        <authorList>
            <person name="Navarre W."/>
            <person name="Wong E."/>
            <person name="Huang K."/>
            <person name="Tropini C."/>
            <person name="Ng K."/>
            <person name="Yu B."/>
        </authorList>
    </citation>
    <scope>NUCLEOTIDE SEQUENCE [LARGE SCALE GENOMIC DNA]</scope>
    <source>
        <strain evidence="2 3">NM22_B1</strain>
    </source>
</reference>
<dbReference type="Proteomes" id="UP000310760">
    <property type="component" value="Unassembled WGS sequence"/>
</dbReference>
<dbReference type="EMBL" id="SRYJ01000027">
    <property type="protein sequence ID" value="TGY69499.1"/>
    <property type="molecule type" value="Genomic_DNA"/>
</dbReference>
<protein>
    <recommendedName>
        <fullName evidence="4">Lipoprotein</fullName>
    </recommendedName>
</protein>
<sequence>MEKISVYITVMFSVFILCSCGTNKSEHQFIGKFQDEFGNKFELKEDMTATIEFVNTNKITHTTWTNTEADDYPYAAIEYNGNPEYFLLQGDGLYRHVEDMKNNRRKVIVTRQE</sequence>
<keyword evidence="1" id="KW-0472">Membrane</keyword>
<evidence type="ECO:0000313" key="3">
    <source>
        <dbReference type="Proteomes" id="UP000310760"/>
    </source>
</evidence>
<gene>
    <name evidence="2" type="ORF">E5339_12480</name>
</gene>
<name>A0A4V3RT20_9BACT</name>
<dbReference type="PROSITE" id="PS51257">
    <property type="entry name" value="PROKAR_LIPOPROTEIN"/>
    <property type="match status" value="1"/>
</dbReference>
<evidence type="ECO:0000256" key="1">
    <source>
        <dbReference type="SAM" id="Phobius"/>
    </source>
</evidence>
<proteinExistence type="predicted"/>
<comment type="caution">
    <text evidence="2">The sequence shown here is derived from an EMBL/GenBank/DDBJ whole genome shotgun (WGS) entry which is preliminary data.</text>
</comment>
<evidence type="ECO:0008006" key="4">
    <source>
        <dbReference type="Google" id="ProtNLM"/>
    </source>
</evidence>
<dbReference type="AlphaFoldDB" id="A0A4V3RT20"/>
<feature type="transmembrane region" description="Helical" evidence="1">
    <location>
        <begin position="6"/>
        <end position="23"/>
    </location>
</feature>
<evidence type="ECO:0000313" key="2">
    <source>
        <dbReference type="EMBL" id="TGY69499.1"/>
    </source>
</evidence>